<evidence type="ECO:0000313" key="4">
    <source>
        <dbReference type="Proteomes" id="UP000032261"/>
    </source>
</evidence>
<dbReference type="RefSeq" id="WP_208895203.1">
    <property type="nucleotide sequence ID" value="NZ_CP009770.1"/>
</dbReference>
<feature type="compositionally biased region" description="Polar residues" evidence="1">
    <location>
        <begin position="114"/>
        <end position="128"/>
    </location>
</feature>
<feature type="region of interest" description="Disordered" evidence="1">
    <location>
        <begin position="32"/>
        <end position="226"/>
    </location>
</feature>
<proteinExistence type="predicted"/>
<feature type="compositionally biased region" description="Polar residues" evidence="1">
    <location>
        <begin position="145"/>
        <end position="155"/>
    </location>
</feature>
<dbReference type="EMBL" id="CP009770">
    <property type="protein sequence ID" value="AJQ45275.1"/>
    <property type="molecule type" value="Genomic_DNA"/>
</dbReference>
<dbReference type="PROSITE" id="PS51257">
    <property type="entry name" value="PROKAR_LIPOPROTEIN"/>
    <property type="match status" value="1"/>
</dbReference>
<dbReference type="HOGENOM" id="CLU_040544_0_0_14"/>
<feature type="compositionally biased region" description="Polar residues" evidence="1">
    <location>
        <begin position="47"/>
        <end position="69"/>
    </location>
</feature>
<feature type="signal peptide" evidence="2">
    <location>
        <begin position="1"/>
        <end position="28"/>
    </location>
</feature>
<accession>A0A0C5S1L9</accession>
<evidence type="ECO:0000256" key="2">
    <source>
        <dbReference type="SAM" id="SignalP"/>
    </source>
</evidence>
<gene>
    <name evidence="3" type="ORF">JM47_01430</name>
</gene>
<evidence type="ECO:0000313" key="3">
    <source>
        <dbReference type="EMBL" id="AJQ45275.1"/>
    </source>
</evidence>
<sequence>MSKFKNKKALALSVGAIMAGVSVIGVVAACAPTKAKPAKPTEKKVEQPQTSGTESKNQGNGSTTTGTKQGSETGGTTNSSNGSNNTTTGTTQKDPIVTNPNLGAKPEDKKMQGSDPNTGNGSESSKQGSPEVGGGASKEGKTGTDGESNGSQNKGTTHEQPNKQNSPGTNAENGGTQSGGSTTEQSGNATTPGSSSQDNKENMNGGSENKDDTAKPVSVSLDTDANLTKKENKYELVLNVTNANDKFLEIELTEVVPEGEKASKPTAEAKITSNKATFTFQNLKEGTKYKVSSLMLYDTEDSTSPTNLKVSDELSSKELKTNDIAKSMNENSDQAGKTEITLASKKTEIKDKIKKLANLSKDEKETFNKKIDDLPDNSDLSEVDKVFEEANAKNEVNLKAKQEEAKEIATTAQLTDLKVTRDTKEGYQSYFTFQLTTDTETYEKIKDKFLGFRLDVLGTNLFYEDITNGAGNTKTYKVSEKGGKVTFVVWPNQPQEKKDGTTYRIASIWIDGDPNKKNLLDKHADFQ</sequence>
<dbReference type="Proteomes" id="UP000032261">
    <property type="component" value="Chromosome"/>
</dbReference>
<feature type="compositionally biased region" description="Polar residues" evidence="1">
    <location>
        <begin position="162"/>
        <end position="171"/>
    </location>
</feature>
<protein>
    <submittedName>
        <fullName evidence="3">Uncharacterized protein</fullName>
    </submittedName>
</protein>
<dbReference type="AlphaFoldDB" id="A0A0C5S1L9"/>
<dbReference type="PATRIC" id="fig|42094.4.peg.277"/>
<feature type="compositionally biased region" description="Low complexity" evidence="1">
    <location>
        <begin position="70"/>
        <end position="91"/>
    </location>
</feature>
<dbReference type="KEGG" id="ude:JM47_01430"/>
<reference evidence="3 4" key="1">
    <citation type="journal article" date="2015" name="Genome Announc.">
        <title>Genome Sequence of Ureaplasma diversum Strain ATCC 49782.</title>
        <authorList>
            <person name="Marques L.M."/>
            <person name="Guimaraes A.M."/>
            <person name="Martins H.B."/>
            <person name="Rezende I.S."/>
            <person name="Barbosa M.S."/>
            <person name="Campos G.B."/>
            <person name="do Nascimento N.C."/>
            <person name="Dos Santos A.P."/>
            <person name="Amorim A.T."/>
            <person name="Santos V.M."/>
            <person name="Messick J.B."/>
            <person name="Timenetsky J."/>
        </authorList>
    </citation>
    <scope>NUCLEOTIDE SEQUENCE [LARGE SCALE GENOMIC DNA]</scope>
    <source>
        <strain evidence="3 4">ATCC 49782</strain>
    </source>
</reference>
<name>A0A0C5S1L9_9BACT</name>
<dbReference type="Gene3D" id="1.20.5.420">
    <property type="entry name" value="Immunoglobulin FC, subunit C"/>
    <property type="match status" value="1"/>
</dbReference>
<feature type="compositionally biased region" description="Polar residues" evidence="1">
    <location>
        <begin position="189"/>
        <end position="207"/>
    </location>
</feature>
<evidence type="ECO:0000256" key="1">
    <source>
        <dbReference type="SAM" id="MobiDB-lite"/>
    </source>
</evidence>
<keyword evidence="2" id="KW-0732">Signal</keyword>
<feature type="compositionally biased region" description="Low complexity" evidence="1">
    <location>
        <begin position="172"/>
        <end position="188"/>
    </location>
</feature>
<feature type="chain" id="PRO_5002182934" evidence="2">
    <location>
        <begin position="29"/>
        <end position="527"/>
    </location>
</feature>
<organism evidence="3 4">
    <name type="scientific">Ureaplasma diversum</name>
    <dbReference type="NCBI Taxonomy" id="42094"/>
    <lineage>
        <taxon>Bacteria</taxon>
        <taxon>Bacillati</taxon>
        <taxon>Mycoplasmatota</taxon>
        <taxon>Mycoplasmoidales</taxon>
        <taxon>Mycoplasmoidaceae</taxon>
        <taxon>Ureaplasma</taxon>
    </lineage>
</organism>